<dbReference type="OrthoDB" id="954762at2"/>
<evidence type="ECO:0000313" key="2">
    <source>
        <dbReference type="Proteomes" id="UP000236641"/>
    </source>
</evidence>
<protein>
    <recommendedName>
        <fullName evidence="3">NIPSNAP domain-containing protein</fullName>
    </recommendedName>
</protein>
<evidence type="ECO:0008006" key="3">
    <source>
        <dbReference type="Google" id="ProtNLM"/>
    </source>
</evidence>
<dbReference type="Proteomes" id="UP000236641">
    <property type="component" value="Unassembled WGS sequence"/>
</dbReference>
<evidence type="ECO:0000313" key="1">
    <source>
        <dbReference type="EMBL" id="PNQ72276.1"/>
    </source>
</evidence>
<name>A0A2K1DW53_9FLAO</name>
<reference evidence="1 2" key="1">
    <citation type="submission" date="2018-01" db="EMBL/GenBank/DDBJ databases">
        <title>The draft genome of Hanstruepera neustonica JCM19743.</title>
        <authorList>
            <person name="He R.-H."/>
            <person name="Du Z.-J."/>
        </authorList>
    </citation>
    <scope>NUCLEOTIDE SEQUENCE [LARGE SCALE GENOMIC DNA]</scope>
    <source>
        <strain evidence="1 2">JCM19743</strain>
    </source>
</reference>
<sequence length="109" mass="12529">MSSVDFVAVLNNHHAEALYYYQNNWKALRIAAVKKGYIASYQLLEIEPSEVTPYNFILITTYANQAQYDARETHFEELIQASGGLKLLNELKPEKFRQTVHGQDIVISH</sequence>
<organism evidence="1 2">
    <name type="scientific">Hanstruepera neustonica</name>
    <dbReference type="NCBI Taxonomy" id="1445657"/>
    <lineage>
        <taxon>Bacteria</taxon>
        <taxon>Pseudomonadati</taxon>
        <taxon>Bacteroidota</taxon>
        <taxon>Flavobacteriia</taxon>
        <taxon>Flavobacteriales</taxon>
        <taxon>Flavobacteriaceae</taxon>
        <taxon>Hanstruepera</taxon>
    </lineage>
</organism>
<dbReference type="EMBL" id="POWF01000010">
    <property type="protein sequence ID" value="PNQ72276.1"/>
    <property type="molecule type" value="Genomic_DNA"/>
</dbReference>
<proteinExistence type="predicted"/>
<accession>A0A2K1DW53</accession>
<dbReference type="AlphaFoldDB" id="A0A2K1DW53"/>
<gene>
    <name evidence="1" type="ORF">C1T31_12745</name>
</gene>
<comment type="caution">
    <text evidence="1">The sequence shown here is derived from an EMBL/GenBank/DDBJ whole genome shotgun (WGS) entry which is preliminary data.</text>
</comment>
<keyword evidence="2" id="KW-1185">Reference proteome</keyword>